<dbReference type="SMART" id="SM00028">
    <property type="entry name" value="TPR"/>
    <property type="match status" value="10"/>
</dbReference>
<dbReference type="GO" id="GO:0032991">
    <property type="term" value="C:protein-containing complex"/>
    <property type="evidence" value="ECO:0007669"/>
    <property type="project" value="UniProtKB-ARBA"/>
</dbReference>
<organism evidence="4 5">
    <name type="scientific">Litoreibacter meonggei</name>
    <dbReference type="NCBI Taxonomy" id="1049199"/>
    <lineage>
        <taxon>Bacteria</taxon>
        <taxon>Pseudomonadati</taxon>
        <taxon>Pseudomonadota</taxon>
        <taxon>Alphaproteobacteria</taxon>
        <taxon>Rhodobacterales</taxon>
        <taxon>Roseobacteraceae</taxon>
        <taxon>Litoreibacter</taxon>
    </lineage>
</organism>
<dbReference type="InterPro" id="IPR019734">
    <property type="entry name" value="TPR_rpt"/>
</dbReference>
<dbReference type="EMBL" id="RCCE01000010">
    <property type="protein sequence ID" value="RLJ36189.1"/>
    <property type="molecule type" value="Genomic_DNA"/>
</dbReference>
<dbReference type="PANTHER" id="PTHR45586:SF1">
    <property type="entry name" value="LIPOPOLYSACCHARIDE ASSEMBLY PROTEIN B"/>
    <property type="match status" value="1"/>
</dbReference>
<name>A0A497VDE3_9RHOB</name>
<dbReference type="PANTHER" id="PTHR45586">
    <property type="entry name" value="TPR REPEAT-CONTAINING PROTEIN PA4667"/>
    <property type="match status" value="1"/>
</dbReference>
<gene>
    <name evidence="4" type="ORF">BCF46_3879</name>
</gene>
<evidence type="ECO:0000256" key="1">
    <source>
        <dbReference type="ARBA" id="ARBA00022737"/>
    </source>
</evidence>
<feature type="repeat" description="TPR" evidence="3">
    <location>
        <begin position="30"/>
        <end position="63"/>
    </location>
</feature>
<dbReference type="Pfam" id="PF13432">
    <property type="entry name" value="TPR_16"/>
    <property type="match status" value="1"/>
</dbReference>
<dbReference type="Proteomes" id="UP000269157">
    <property type="component" value="Unassembled WGS sequence"/>
</dbReference>
<evidence type="ECO:0000256" key="2">
    <source>
        <dbReference type="ARBA" id="ARBA00022803"/>
    </source>
</evidence>
<dbReference type="InterPro" id="IPR051012">
    <property type="entry name" value="CellSynth/LPSAsmb/PSIAsmb"/>
</dbReference>
<dbReference type="PROSITE" id="PS51257">
    <property type="entry name" value="PROKAR_LIPOPROTEIN"/>
    <property type="match status" value="1"/>
</dbReference>
<accession>A0A497VDE3</accession>
<dbReference type="Pfam" id="PF14559">
    <property type="entry name" value="TPR_19"/>
    <property type="match status" value="3"/>
</dbReference>
<comment type="caution">
    <text evidence="4">The sequence shown here is derived from an EMBL/GenBank/DDBJ whole genome shotgun (WGS) entry which is preliminary data.</text>
</comment>
<evidence type="ECO:0000256" key="3">
    <source>
        <dbReference type="PROSITE-ProRule" id="PRU00339"/>
    </source>
</evidence>
<reference evidence="4 5" key="1">
    <citation type="submission" date="2018-10" db="EMBL/GenBank/DDBJ databases">
        <title>Genomic Encyclopedia of Archaeal and Bacterial Type Strains, Phase II (KMG-II): from individual species to whole genera.</title>
        <authorList>
            <person name="Goeker M."/>
        </authorList>
    </citation>
    <scope>NUCLEOTIDE SEQUENCE [LARGE SCALE GENOMIC DNA]</scope>
    <source>
        <strain evidence="4 5">DSM 29466</strain>
    </source>
</reference>
<proteinExistence type="predicted"/>
<dbReference type="InterPro" id="IPR015374">
    <property type="entry name" value="ChAPs"/>
</dbReference>
<sequence length="818" mass="89247">MRLGSLRKSVLPLLVCLAVAGCWKSSEERAAEHYDNGLKLVAEGDFDRALVEFRNTLKLSKNNTDARRQMAQIFKERGNFQAAYRNYLSVVEKNPEDLEGRMALSELSFAIRDWEEFDRHSAVAVSLAPNDPAVQAINTGVQYRNAVLAEDSALRDSLLAQAETLSPDQPDNEILRQILIDGYVSQEKFDKALSELEKSIENDPDELKLYSAKLELFARQNRPDAMEEEMRRMVVQFPEDANVKSTLLRFLISRDKPDEAEAFLRNTMASAPDDKTRIGTYTSLIQFLLATQGTEAALAELETGLAKEPGQDTLRTLRASINFDTGKRSEGITELQDILSAESSTLSKTEQQNIKVALAKMLVTDGNEVGGRKLVEEILAEDPNSVGALKMQAVWLTREDNTDGAINALRTALDAAPQDAEAMTLMAEAYKRAGNTELMLNFLSLAVEASNSAPLQALRYAAALNQADKPLQAESVLINALRITPGNVDVLTALGQIYLAIDDVPRARQAVDTLRKIETDNAQSNANALNIELLARESGVEEALGYLEGLSQESGATGAQAKLALLRARLENGEGDAALEYAKSLVAEDPENLQLRNALALTYASVRDYTAAETEFKAVLDANPTVVPVWLQLARVYIAKGDQPAAIAAIDDGLEAVPGAPDLLWGKASFMQNAGDVGGAIDIYEELYKRFSGSPVIANNLASLLSTYRADDPDSIARAQVIARRLKDSDLPAFQDTYGWLQHLDGDHEAARSYLEPAAEGLPDDVSVQVHLGMVYAALDRKEDALRQLQKAITTAGPLGTEALVEAARAKIAELEAQ</sequence>
<dbReference type="AlphaFoldDB" id="A0A497VDE3"/>
<keyword evidence="2 3" id="KW-0802">TPR repeat</keyword>
<keyword evidence="1" id="KW-0677">Repeat</keyword>
<protein>
    <submittedName>
        <fullName evidence="4">Tetratricopeptide repeat protein</fullName>
    </submittedName>
</protein>
<dbReference type="RefSeq" id="WP_121028272.1">
    <property type="nucleotide sequence ID" value="NZ_RCCE01000010.1"/>
</dbReference>
<dbReference type="PROSITE" id="PS50005">
    <property type="entry name" value="TPR"/>
    <property type="match status" value="2"/>
</dbReference>
<dbReference type="InterPro" id="IPR011990">
    <property type="entry name" value="TPR-like_helical_dom_sf"/>
</dbReference>
<dbReference type="GO" id="GO:0012505">
    <property type="term" value="C:endomembrane system"/>
    <property type="evidence" value="ECO:0007669"/>
    <property type="project" value="UniProtKB-ARBA"/>
</dbReference>
<dbReference type="Pfam" id="PF09295">
    <property type="entry name" value="ChAPs"/>
    <property type="match status" value="1"/>
</dbReference>
<keyword evidence="5" id="KW-1185">Reference proteome</keyword>
<dbReference type="SUPFAM" id="SSF48452">
    <property type="entry name" value="TPR-like"/>
    <property type="match status" value="3"/>
</dbReference>
<dbReference type="Gene3D" id="1.25.40.10">
    <property type="entry name" value="Tetratricopeptide repeat domain"/>
    <property type="match status" value="3"/>
</dbReference>
<dbReference type="GO" id="GO:0005737">
    <property type="term" value="C:cytoplasm"/>
    <property type="evidence" value="ECO:0007669"/>
    <property type="project" value="UniProtKB-ARBA"/>
</dbReference>
<evidence type="ECO:0000313" key="5">
    <source>
        <dbReference type="Proteomes" id="UP000269157"/>
    </source>
</evidence>
<feature type="repeat" description="TPR" evidence="3">
    <location>
        <begin position="64"/>
        <end position="97"/>
    </location>
</feature>
<dbReference type="OrthoDB" id="7637125at2"/>
<dbReference type="GO" id="GO:0016192">
    <property type="term" value="P:vesicle-mediated transport"/>
    <property type="evidence" value="ECO:0007669"/>
    <property type="project" value="UniProtKB-ARBA"/>
</dbReference>
<evidence type="ECO:0000313" key="4">
    <source>
        <dbReference type="EMBL" id="RLJ36189.1"/>
    </source>
</evidence>